<keyword evidence="2" id="KW-1185">Reference proteome</keyword>
<evidence type="ECO:0000313" key="1">
    <source>
        <dbReference type="EMBL" id="KAJ6988587.1"/>
    </source>
</evidence>
<sequence>MGLFDLISDCLNLRFISFLMFLEQKRKAPAGEKLEPI</sequence>
<dbReference type="EMBL" id="JAQIZT010000008">
    <property type="protein sequence ID" value="KAJ6988587.1"/>
    <property type="molecule type" value="Genomic_DNA"/>
</dbReference>
<protein>
    <submittedName>
        <fullName evidence="1">Uncharacterized protein</fullName>
    </submittedName>
</protein>
<organism evidence="1 2">
    <name type="scientific">Populus alba x Populus x berolinensis</name>
    <dbReference type="NCBI Taxonomy" id="444605"/>
    <lineage>
        <taxon>Eukaryota</taxon>
        <taxon>Viridiplantae</taxon>
        <taxon>Streptophyta</taxon>
        <taxon>Embryophyta</taxon>
        <taxon>Tracheophyta</taxon>
        <taxon>Spermatophyta</taxon>
        <taxon>Magnoliopsida</taxon>
        <taxon>eudicotyledons</taxon>
        <taxon>Gunneridae</taxon>
        <taxon>Pentapetalae</taxon>
        <taxon>rosids</taxon>
        <taxon>fabids</taxon>
        <taxon>Malpighiales</taxon>
        <taxon>Salicaceae</taxon>
        <taxon>Saliceae</taxon>
        <taxon>Populus</taxon>
    </lineage>
</organism>
<comment type="caution">
    <text evidence="1">The sequence shown here is derived from an EMBL/GenBank/DDBJ whole genome shotgun (WGS) entry which is preliminary data.</text>
</comment>
<accession>A0AAD6MNK7</accession>
<name>A0AAD6MNK7_9ROSI</name>
<proteinExistence type="predicted"/>
<reference evidence="1" key="1">
    <citation type="journal article" date="2023" name="Mol. Ecol. Resour.">
        <title>Chromosome-level genome assembly of a triploid poplar Populus alba 'Berolinensis'.</title>
        <authorList>
            <person name="Chen S."/>
            <person name="Yu Y."/>
            <person name="Wang X."/>
            <person name="Wang S."/>
            <person name="Zhang T."/>
            <person name="Zhou Y."/>
            <person name="He R."/>
            <person name="Meng N."/>
            <person name="Wang Y."/>
            <person name="Liu W."/>
            <person name="Liu Z."/>
            <person name="Liu J."/>
            <person name="Guo Q."/>
            <person name="Huang H."/>
            <person name="Sederoff R.R."/>
            <person name="Wang G."/>
            <person name="Qu G."/>
            <person name="Chen S."/>
        </authorList>
    </citation>
    <scope>NUCLEOTIDE SEQUENCE</scope>
    <source>
        <strain evidence="1">SC-2020</strain>
    </source>
</reference>
<evidence type="ECO:0000313" key="2">
    <source>
        <dbReference type="Proteomes" id="UP001164929"/>
    </source>
</evidence>
<dbReference type="Proteomes" id="UP001164929">
    <property type="component" value="Chromosome 8"/>
</dbReference>
<dbReference type="AlphaFoldDB" id="A0AAD6MNK7"/>
<gene>
    <name evidence="1" type="ORF">NC653_021487</name>
</gene>